<organism evidence="3 4">
    <name type="scientific">Paenibacillus xerothermodurans</name>
    <dbReference type="NCBI Taxonomy" id="1977292"/>
    <lineage>
        <taxon>Bacteria</taxon>
        <taxon>Bacillati</taxon>
        <taxon>Bacillota</taxon>
        <taxon>Bacilli</taxon>
        <taxon>Bacillales</taxon>
        <taxon>Paenibacillaceae</taxon>
        <taxon>Paenibacillus</taxon>
    </lineage>
</organism>
<evidence type="ECO:0000256" key="1">
    <source>
        <dbReference type="SAM" id="Coils"/>
    </source>
</evidence>
<feature type="transmembrane region" description="Helical" evidence="2">
    <location>
        <begin position="103"/>
        <end position="122"/>
    </location>
</feature>
<comment type="caution">
    <text evidence="3">The sequence shown here is derived from an EMBL/GenBank/DDBJ whole genome shotgun (WGS) entry which is preliminary data.</text>
</comment>
<evidence type="ECO:0000256" key="2">
    <source>
        <dbReference type="SAM" id="Phobius"/>
    </source>
</evidence>
<reference evidence="3" key="1">
    <citation type="submission" date="2018-06" db="EMBL/GenBank/DDBJ databases">
        <title>Paenibacillus xerothermodurans sp. nov. an extremely dry heat resistant spore forming bacterium isolated from the soil of Cape Canaveral, Florida.</title>
        <authorList>
            <person name="Seuylemezian A."/>
            <person name="Kaur N."/>
            <person name="Patil P."/>
            <person name="Patil P."/>
            <person name="Mayilraj S."/>
            <person name="Vaishampayan P."/>
        </authorList>
    </citation>
    <scope>NUCLEOTIDE SEQUENCE [LARGE SCALE GENOMIC DNA]</scope>
    <source>
        <strain evidence="3">ATCC 27380</strain>
    </source>
</reference>
<proteinExistence type="predicted"/>
<feature type="coiled-coil region" evidence="1">
    <location>
        <begin position="8"/>
        <end position="65"/>
    </location>
</feature>
<protein>
    <submittedName>
        <fullName evidence="3">DUF1003 domain-containing protein</fullName>
    </submittedName>
</protein>
<dbReference type="PANTHER" id="PTHR41386">
    <property type="entry name" value="INTEGRAL MEMBRANE PROTEIN-RELATED"/>
    <property type="match status" value="1"/>
</dbReference>
<keyword evidence="1" id="KW-0175">Coiled coil</keyword>
<keyword evidence="2" id="KW-0472">Membrane</keyword>
<evidence type="ECO:0000313" key="4">
    <source>
        <dbReference type="Proteomes" id="UP000214746"/>
    </source>
</evidence>
<evidence type="ECO:0000313" key="3">
    <source>
        <dbReference type="EMBL" id="PZE22152.1"/>
    </source>
</evidence>
<sequence>MKQTRHMEKNATSQLESAESLLRELENRPRDKLGDEDVQRVAHIVNEYQRKIKAHLHEQQEKKANRFDMFADRVANFCGSWSFLVVWAGIIAIWLVLDHSRNSLFLLSFCLSVFTTFQAAFIQMSQNRQAFKDKQEQMLDNAINYKAEQENREIQNYLRKIDGRLRILEKGLPDRPLQRRRKKSSNSYF</sequence>
<dbReference type="Pfam" id="PF06210">
    <property type="entry name" value="DUF1003"/>
    <property type="match status" value="1"/>
</dbReference>
<name>A0A2W1P371_PAEXE</name>
<feature type="transmembrane region" description="Helical" evidence="2">
    <location>
        <begin position="74"/>
        <end position="97"/>
    </location>
</feature>
<keyword evidence="2" id="KW-1133">Transmembrane helix</keyword>
<gene>
    <name evidence="3" type="ORF">CBW46_007185</name>
</gene>
<keyword evidence="4" id="KW-1185">Reference proteome</keyword>
<dbReference type="InterPro" id="IPR010406">
    <property type="entry name" value="DUF1003"/>
</dbReference>
<dbReference type="AlphaFoldDB" id="A0A2W1P371"/>
<dbReference type="EMBL" id="NHRJ02000002">
    <property type="protein sequence ID" value="PZE22152.1"/>
    <property type="molecule type" value="Genomic_DNA"/>
</dbReference>
<dbReference type="Proteomes" id="UP000214746">
    <property type="component" value="Unassembled WGS sequence"/>
</dbReference>
<dbReference type="RefSeq" id="WP_089199296.1">
    <property type="nucleotide sequence ID" value="NZ_NHRJ02000002.1"/>
</dbReference>
<dbReference type="OrthoDB" id="9795736at2"/>
<keyword evidence="2" id="KW-0812">Transmembrane</keyword>
<accession>A0A2W1P371</accession>
<dbReference type="PANTHER" id="PTHR41386:SF1">
    <property type="entry name" value="MEMBRANE PROTEIN"/>
    <property type="match status" value="1"/>
</dbReference>